<feature type="compositionally biased region" description="Basic and acidic residues" evidence="1">
    <location>
        <begin position="46"/>
        <end position="56"/>
    </location>
</feature>
<reference evidence="2" key="1">
    <citation type="submission" date="2023-01" db="EMBL/GenBank/DDBJ databases">
        <title>Colletotrichum chrysophilum M932 genome sequence.</title>
        <authorList>
            <person name="Baroncelli R."/>
        </authorList>
    </citation>
    <scope>NUCLEOTIDE SEQUENCE</scope>
    <source>
        <strain evidence="2">M932</strain>
    </source>
</reference>
<proteinExistence type="predicted"/>
<comment type="caution">
    <text evidence="2">The sequence shown here is derived from an EMBL/GenBank/DDBJ whole genome shotgun (WGS) entry which is preliminary data.</text>
</comment>
<evidence type="ECO:0000313" key="3">
    <source>
        <dbReference type="Proteomes" id="UP001243330"/>
    </source>
</evidence>
<organism evidence="2 3">
    <name type="scientific">Colletotrichum chrysophilum</name>
    <dbReference type="NCBI Taxonomy" id="1836956"/>
    <lineage>
        <taxon>Eukaryota</taxon>
        <taxon>Fungi</taxon>
        <taxon>Dikarya</taxon>
        <taxon>Ascomycota</taxon>
        <taxon>Pezizomycotina</taxon>
        <taxon>Sordariomycetes</taxon>
        <taxon>Hypocreomycetidae</taxon>
        <taxon>Glomerellales</taxon>
        <taxon>Glomerellaceae</taxon>
        <taxon>Colletotrichum</taxon>
        <taxon>Colletotrichum gloeosporioides species complex</taxon>
    </lineage>
</organism>
<sequence>MVMLQRRSSYQYFQSPPAALPRPFPNSACEEEPAIFEVEDPVYPDRRALPHSHDVSRPQASHASRPGHLPLYSDCSGCWHVVLSDVSREEGWSRFAGLEASLGSLILTF</sequence>
<dbReference type="Proteomes" id="UP001243330">
    <property type="component" value="Unassembled WGS sequence"/>
</dbReference>
<dbReference type="EMBL" id="JAQOWY010000202">
    <property type="protein sequence ID" value="KAK1847455.1"/>
    <property type="molecule type" value="Genomic_DNA"/>
</dbReference>
<dbReference type="AlphaFoldDB" id="A0AAD9EGA2"/>
<name>A0AAD9EGA2_9PEZI</name>
<keyword evidence="3" id="KW-1185">Reference proteome</keyword>
<protein>
    <submittedName>
        <fullName evidence="2">Uncharacterized protein</fullName>
    </submittedName>
</protein>
<evidence type="ECO:0000256" key="1">
    <source>
        <dbReference type="SAM" id="MobiDB-lite"/>
    </source>
</evidence>
<feature type="region of interest" description="Disordered" evidence="1">
    <location>
        <begin position="46"/>
        <end position="66"/>
    </location>
</feature>
<evidence type="ECO:0000313" key="2">
    <source>
        <dbReference type="EMBL" id="KAK1847455.1"/>
    </source>
</evidence>
<gene>
    <name evidence="2" type="ORF">CCHR01_09917</name>
</gene>
<accession>A0AAD9EGA2</accession>